<dbReference type="PANTHER" id="PTHR48075:SF5">
    <property type="entry name" value="3-HYDROXYBUTYRYL-COA DEHYDROGENASE"/>
    <property type="match status" value="1"/>
</dbReference>
<dbReference type="InterPro" id="IPR013328">
    <property type="entry name" value="6PGD_dom2"/>
</dbReference>
<name>A0ABS0D3C3_9NOCA</name>
<dbReference type="Gene3D" id="3.40.50.720">
    <property type="entry name" value="NAD(P)-binding Rossmann-like Domain"/>
    <property type="match status" value="1"/>
</dbReference>
<keyword evidence="3" id="KW-0560">Oxidoreductase</keyword>
<evidence type="ECO:0000256" key="3">
    <source>
        <dbReference type="ARBA" id="ARBA00023002"/>
    </source>
</evidence>
<comment type="pathway">
    <text evidence="1">Lipid metabolism; butanoate metabolism.</text>
</comment>
<sequence>MTEGITVFGAGVMGSGITTLAVGHGIPVHLVDIDAAALKRAVTMVDRQLRHAQLLGALPADAEFGALTTALSTGGQIASAAAVEAITEDADLKRKLLAEVSAVCAADTLLISNTSSIPIDELATAVARPEQLVGIHFMNPPYLIETFEVIRGPRTGEAAMTAVTALLARLGRRSVVVRDSPGFVTSRLLHPMINTAARLVGEGVAAAADIDALMQGCLGHRTGPLRTADLIGLDNLADSLNVLADRLGDDSLRPCEALLEKVRAGELGQKTGAGYYTYDGIAP</sequence>
<dbReference type="Pfam" id="PF00725">
    <property type="entry name" value="3HCDH"/>
    <property type="match status" value="1"/>
</dbReference>
<dbReference type="InterPro" id="IPR006108">
    <property type="entry name" value="3HC_DH_C"/>
</dbReference>
<dbReference type="PIRSF" id="PIRSF000105">
    <property type="entry name" value="HCDH"/>
    <property type="match status" value="1"/>
</dbReference>
<keyword evidence="7" id="KW-1185">Reference proteome</keyword>
<organism evidence="6 7">
    <name type="scientific">Nocardia higoensis</name>
    <dbReference type="NCBI Taxonomy" id="228599"/>
    <lineage>
        <taxon>Bacteria</taxon>
        <taxon>Bacillati</taxon>
        <taxon>Actinomycetota</taxon>
        <taxon>Actinomycetes</taxon>
        <taxon>Mycobacteriales</taxon>
        <taxon>Nocardiaceae</taxon>
        <taxon>Nocardia</taxon>
    </lineage>
</organism>
<dbReference type="PANTHER" id="PTHR48075">
    <property type="entry name" value="3-HYDROXYACYL-COA DEHYDROGENASE FAMILY PROTEIN"/>
    <property type="match status" value="1"/>
</dbReference>
<accession>A0ABS0D3C3</accession>
<dbReference type="Pfam" id="PF02737">
    <property type="entry name" value="3HCDH_N"/>
    <property type="match status" value="1"/>
</dbReference>
<gene>
    <name evidence="6" type="ORF">IU449_00270</name>
</gene>
<evidence type="ECO:0000259" key="4">
    <source>
        <dbReference type="Pfam" id="PF00725"/>
    </source>
</evidence>
<comment type="caution">
    <text evidence="6">The sequence shown here is derived from an EMBL/GenBank/DDBJ whole genome shotgun (WGS) entry which is preliminary data.</text>
</comment>
<feature type="domain" description="3-hydroxyacyl-CoA dehydrogenase C-terminal" evidence="4">
    <location>
        <begin position="182"/>
        <end position="278"/>
    </location>
</feature>
<evidence type="ECO:0000256" key="2">
    <source>
        <dbReference type="ARBA" id="ARBA00009463"/>
    </source>
</evidence>
<dbReference type="InterPro" id="IPR022694">
    <property type="entry name" value="3-OHacyl-CoA_DH"/>
</dbReference>
<protein>
    <submittedName>
        <fullName evidence="6">3-hydroxyacyl-CoA dehydrogenase family protein</fullName>
    </submittedName>
</protein>
<dbReference type="InterPro" id="IPR006176">
    <property type="entry name" value="3-OHacyl-CoA_DH_NAD-bd"/>
</dbReference>
<dbReference type="RefSeq" id="WP_194999967.1">
    <property type="nucleotide sequence ID" value="NZ_JADLQN010000001.1"/>
</dbReference>
<dbReference type="InterPro" id="IPR036291">
    <property type="entry name" value="NAD(P)-bd_dom_sf"/>
</dbReference>
<proteinExistence type="inferred from homology"/>
<evidence type="ECO:0000313" key="6">
    <source>
        <dbReference type="EMBL" id="MBF6352996.1"/>
    </source>
</evidence>
<evidence type="ECO:0000313" key="7">
    <source>
        <dbReference type="Proteomes" id="UP000707731"/>
    </source>
</evidence>
<dbReference type="SUPFAM" id="SSF48179">
    <property type="entry name" value="6-phosphogluconate dehydrogenase C-terminal domain-like"/>
    <property type="match status" value="1"/>
</dbReference>
<dbReference type="Gene3D" id="1.10.1040.10">
    <property type="entry name" value="N-(1-d-carboxylethyl)-l-norvaline Dehydrogenase, domain 2"/>
    <property type="match status" value="1"/>
</dbReference>
<dbReference type="InterPro" id="IPR008927">
    <property type="entry name" value="6-PGluconate_DH-like_C_sf"/>
</dbReference>
<dbReference type="EMBL" id="JADLQN010000001">
    <property type="protein sequence ID" value="MBF6352996.1"/>
    <property type="molecule type" value="Genomic_DNA"/>
</dbReference>
<feature type="domain" description="3-hydroxyacyl-CoA dehydrogenase NAD binding" evidence="5">
    <location>
        <begin position="5"/>
        <end position="179"/>
    </location>
</feature>
<dbReference type="SUPFAM" id="SSF51735">
    <property type="entry name" value="NAD(P)-binding Rossmann-fold domains"/>
    <property type="match status" value="1"/>
</dbReference>
<evidence type="ECO:0000259" key="5">
    <source>
        <dbReference type="Pfam" id="PF02737"/>
    </source>
</evidence>
<reference evidence="6 7" key="1">
    <citation type="submission" date="2020-10" db="EMBL/GenBank/DDBJ databases">
        <title>Identification of Nocardia species via Next-generation sequencing and recognition of intraspecies genetic diversity.</title>
        <authorList>
            <person name="Li P."/>
            <person name="Li P."/>
            <person name="Lu B."/>
        </authorList>
    </citation>
    <scope>NUCLEOTIDE SEQUENCE [LARGE SCALE GENOMIC DNA]</scope>
    <source>
        <strain evidence="6 7">BJ06-0143</strain>
    </source>
</reference>
<dbReference type="Proteomes" id="UP000707731">
    <property type="component" value="Unassembled WGS sequence"/>
</dbReference>
<evidence type="ECO:0000256" key="1">
    <source>
        <dbReference type="ARBA" id="ARBA00005086"/>
    </source>
</evidence>
<comment type="similarity">
    <text evidence="2">Belongs to the 3-hydroxyacyl-CoA dehydrogenase family.</text>
</comment>